<name>A0A498I389_MALDO</name>
<reference evidence="10 11" key="1">
    <citation type="submission" date="2018-10" db="EMBL/GenBank/DDBJ databases">
        <title>A high-quality apple genome assembly.</title>
        <authorList>
            <person name="Hu J."/>
        </authorList>
    </citation>
    <scope>NUCLEOTIDE SEQUENCE [LARGE SCALE GENOMIC DNA]</scope>
    <source>
        <strain evidence="11">cv. HFTH1</strain>
        <tissue evidence="10">Young leaf</tissue>
    </source>
</reference>
<protein>
    <recommendedName>
        <fullName evidence="12">DNA repair protein XRCC4</fullName>
    </recommendedName>
</protein>
<feature type="region of interest" description="Disordered" evidence="7">
    <location>
        <begin position="391"/>
        <end position="413"/>
    </location>
</feature>
<keyword evidence="2" id="KW-0227">DNA damage</keyword>
<feature type="domain" description="XRCC4 N-terminal" evidence="8">
    <location>
        <begin position="56"/>
        <end position="151"/>
    </location>
</feature>
<dbReference type="PANTHER" id="PTHR28559">
    <property type="entry name" value="DNA REPAIR PROTEIN XRCC4"/>
    <property type="match status" value="1"/>
</dbReference>
<dbReference type="GO" id="GO:0006310">
    <property type="term" value="P:DNA recombination"/>
    <property type="evidence" value="ECO:0007669"/>
    <property type="project" value="UniProtKB-KW"/>
</dbReference>
<evidence type="ECO:0000259" key="9">
    <source>
        <dbReference type="Pfam" id="PF21924"/>
    </source>
</evidence>
<comment type="caution">
    <text evidence="10">The sequence shown here is derived from an EMBL/GenBank/DDBJ whole genome shotgun (WGS) entry which is preliminary data.</text>
</comment>
<dbReference type="GO" id="GO:0006303">
    <property type="term" value="P:double-strand break repair via nonhomologous end joining"/>
    <property type="evidence" value="ECO:0007669"/>
    <property type="project" value="TreeGrafter"/>
</dbReference>
<feature type="region of interest" description="Disordered" evidence="7">
    <location>
        <begin position="237"/>
        <end position="293"/>
    </location>
</feature>
<dbReference type="Proteomes" id="UP000290289">
    <property type="component" value="Chromosome 13"/>
</dbReference>
<feature type="compositionally biased region" description="Basic and acidic residues" evidence="7">
    <location>
        <begin position="259"/>
        <end position="269"/>
    </location>
</feature>
<dbReference type="InterPro" id="IPR038051">
    <property type="entry name" value="XRCC4-like_N_sf"/>
</dbReference>
<dbReference type="GO" id="GO:0005958">
    <property type="term" value="C:DNA-dependent protein kinase-DNA ligase 4 complex"/>
    <property type="evidence" value="ECO:0007669"/>
    <property type="project" value="TreeGrafter"/>
</dbReference>
<keyword evidence="11" id="KW-1185">Reference proteome</keyword>
<dbReference type="Pfam" id="PF06632">
    <property type="entry name" value="XRCC4"/>
    <property type="match status" value="1"/>
</dbReference>
<feature type="compositionally biased region" description="Polar residues" evidence="7">
    <location>
        <begin position="283"/>
        <end position="293"/>
    </location>
</feature>
<evidence type="ECO:0000256" key="1">
    <source>
        <dbReference type="ARBA" id="ARBA00004123"/>
    </source>
</evidence>
<dbReference type="Pfam" id="PF21924">
    <property type="entry name" value="XRCC4_CC"/>
    <property type="match status" value="1"/>
</dbReference>
<accession>A0A498I389</accession>
<dbReference type="InterPro" id="IPR053961">
    <property type="entry name" value="XRCC4_N"/>
</dbReference>
<dbReference type="InterPro" id="IPR053962">
    <property type="entry name" value="XRCC4_CC"/>
</dbReference>
<evidence type="ECO:0000256" key="5">
    <source>
        <dbReference type="ARBA" id="ARBA00023242"/>
    </source>
</evidence>
<feature type="region of interest" description="Disordered" evidence="7">
    <location>
        <begin position="316"/>
        <end position="337"/>
    </location>
</feature>
<dbReference type="GO" id="GO:0010165">
    <property type="term" value="P:response to X-ray"/>
    <property type="evidence" value="ECO:0007669"/>
    <property type="project" value="TreeGrafter"/>
</dbReference>
<gene>
    <name evidence="10" type="ORF">DVH24_001786</name>
</gene>
<dbReference type="Gene3D" id="2.170.210.10">
    <property type="entry name" value="DNA double-strand break repair and VJ recombination XRCC4, N-terminal"/>
    <property type="match status" value="1"/>
</dbReference>
<evidence type="ECO:0000259" key="8">
    <source>
        <dbReference type="Pfam" id="PF06632"/>
    </source>
</evidence>
<evidence type="ECO:0000256" key="6">
    <source>
        <dbReference type="ARBA" id="ARBA00025728"/>
    </source>
</evidence>
<dbReference type="AlphaFoldDB" id="A0A498I389"/>
<dbReference type="SUPFAM" id="SSF50809">
    <property type="entry name" value="XRCC4, N-terminal domain"/>
    <property type="match status" value="1"/>
</dbReference>
<dbReference type="InterPro" id="IPR014751">
    <property type="entry name" value="XRCC4-like_C"/>
</dbReference>
<evidence type="ECO:0000313" key="11">
    <source>
        <dbReference type="Proteomes" id="UP000290289"/>
    </source>
</evidence>
<proteinExistence type="inferred from homology"/>
<dbReference type="GO" id="GO:0032807">
    <property type="term" value="C:DNA ligase IV complex"/>
    <property type="evidence" value="ECO:0007669"/>
    <property type="project" value="TreeGrafter"/>
</dbReference>
<evidence type="ECO:0000256" key="2">
    <source>
        <dbReference type="ARBA" id="ARBA00022763"/>
    </source>
</evidence>
<keyword evidence="3" id="KW-0233">DNA recombination</keyword>
<dbReference type="GO" id="GO:0003677">
    <property type="term" value="F:DNA binding"/>
    <property type="evidence" value="ECO:0007669"/>
    <property type="project" value="InterPro"/>
</dbReference>
<comment type="subcellular location">
    <subcellularLocation>
        <location evidence="1">Nucleus</location>
    </subcellularLocation>
</comment>
<keyword evidence="5" id="KW-0539">Nucleus</keyword>
<dbReference type="InterPro" id="IPR010585">
    <property type="entry name" value="DNA_repair_prot_XRCC4"/>
</dbReference>
<dbReference type="STRING" id="3750.A0A498I389"/>
<comment type="similarity">
    <text evidence="6">Belongs to the XRCC4-XLF family. XRCC4 subfamily.</text>
</comment>
<sequence length="430" mass="49080">MSVWVSGNKHWGWRVGKKLIGEETQRAEEAPQPTTMEAPTPKHTCLKLDLQESQQPIFVKGTWFPSRFELSITDGRNAWICSASEDQVSDRAAQWDQPVSEYVALAERYLGFQHPDSVYGFADAGDGYKRLSWTFEKEGTKLEWRWKCQPSPNSKQTTAAVLDFLMDANVGLSEEVVRKTQSFERLKVEAEKCLAQSEKITNEKIEFESAIYAKFLGVLNSKKAKLRELRDKLSNKEVAGKLPEEEEASSEQTEPYVSGDDKSEEEFLKDYPATSKDVPTIRSRGSSFGSLTDSNNSVASSMFPFLQSPSNITKKTMSTVREGKKKPKPAMEPGVISWEERKSLADKDEELLEKQIQDLKTWTNMIDSIEEKELKEYLRKRPDELKTVKIIQKTNSKQNQRGEKPKCSTSNGIMASVWKFHKEEQEDEEF</sequence>
<organism evidence="10 11">
    <name type="scientific">Malus domestica</name>
    <name type="common">Apple</name>
    <name type="synonym">Pyrus malus</name>
    <dbReference type="NCBI Taxonomy" id="3750"/>
    <lineage>
        <taxon>Eukaryota</taxon>
        <taxon>Viridiplantae</taxon>
        <taxon>Streptophyta</taxon>
        <taxon>Embryophyta</taxon>
        <taxon>Tracheophyta</taxon>
        <taxon>Spermatophyta</taxon>
        <taxon>Magnoliopsida</taxon>
        <taxon>eudicotyledons</taxon>
        <taxon>Gunneridae</taxon>
        <taxon>Pentapetalae</taxon>
        <taxon>rosids</taxon>
        <taxon>fabids</taxon>
        <taxon>Rosales</taxon>
        <taxon>Rosaceae</taxon>
        <taxon>Amygdaloideae</taxon>
        <taxon>Maleae</taxon>
        <taxon>Malus</taxon>
    </lineage>
</organism>
<feature type="domain" description="XRCC4 coiled-coil" evidence="9">
    <location>
        <begin position="181"/>
        <end position="229"/>
    </location>
</feature>
<dbReference type="InterPro" id="IPR009089">
    <property type="entry name" value="XRCC4_N_sf"/>
</dbReference>
<evidence type="ECO:0000313" key="10">
    <source>
        <dbReference type="EMBL" id="RXH78268.1"/>
    </source>
</evidence>
<dbReference type="EMBL" id="RDQH01000339">
    <property type="protein sequence ID" value="RXH78268.1"/>
    <property type="molecule type" value="Genomic_DNA"/>
</dbReference>
<dbReference type="Gene3D" id="1.20.5.370">
    <property type="match status" value="1"/>
</dbReference>
<keyword evidence="4" id="KW-0234">DNA repair</keyword>
<evidence type="ECO:0000256" key="4">
    <source>
        <dbReference type="ARBA" id="ARBA00023204"/>
    </source>
</evidence>
<dbReference type="PANTHER" id="PTHR28559:SF1">
    <property type="entry name" value="DNA REPAIR PROTEIN XRCC4"/>
    <property type="match status" value="1"/>
</dbReference>
<evidence type="ECO:0000256" key="7">
    <source>
        <dbReference type="SAM" id="MobiDB-lite"/>
    </source>
</evidence>
<dbReference type="SUPFAM" id="SSF58022">
    <property type="entry name" value="XRCC4, C-terminal oligomerization domain"/>
    <property type="match status" value="1"/>
</dbReference>
<dbReference type="FunFam" id="1.20.5.370:FF:000012">
    <property type="entry name" value="DNA repair protein XRCC4"/>
    <property type="match status" value="1"/>
</dbReference>
<evidence type="ECO:0008006" key="12">
    <source>
        <dbReference type="Google" id="ProtNLM"/>
    </source>
</evidence>
<evidence type="ECO:0000256" key="3">
    <source>
        <dbReference type="ARBA" id="ARBA00023172"/>
    </source>
</evidence>